<dbReference type="EMBL" id="OU899036">
    <property type="protein sequence ID" value="CAH1731520.1"/>
    <property type="molecule type" value="Genomic_DNA"/>
</dbReference>
<keyword evidence="3" id="KW-1185">Reference proteome</keyword>
<reference evidence="2" key="1">
    <citation type="submission" date="2022-02" db="EMBL/GenBank/DDBJ databases">
        <authorList>
            <person name="King R."/>
        </authorList>
    </citation>
    <scope>NUCLEOTIDE SEQUENCE</scope>
</reference>
<gene>
    <name evidence="2" type="ORF">APHIGO_LOCUS8217</name>
</gene>
<dbReference type="AlphaFoldDB" id="A0A9P0NPI2"/>
<feature type="compositionally biased region" description="Basic and acidic residues" evidence="1">
    <location>
        <begin position="370"/>
        <end position="385"/>
    </location>
</feature>
<sequence length="385" mass="42402">MVFISFFNFNRSLARRRCTYNTYYVQVPIHLSKVIDVVVIVVAMAVVRTSGSDLVRKYGVRERNVRYYFRRSVFEARMAFFEPSVRLRSVGDHVVDDLVQADVVAVAARAVAAEPVLHPTGQLVVGGQIAGRLQLAQGFGPQTGHVVAGQGPRVDGPERGAGRRALGQRQRAQSTAPAAGLQAVQPVQLDALGPALGHVDGLFAPQRRRVVLVRDGADGLFQDDVGQRLGQRGHLGLEVQQVAVRDLRVRVQARLALDDRLQRLAEVARRQVRLRGRLHAPRQRLRLRRAAGALHARVDPSRVAGGQLYLAHQPEAGLAELALHDGRRDRRRRGRPGPGRPVGVRRAAVQTASGRPLRQRFSRARGQTSDVHRLPIDQDHGGGHD</sequence>
<reference evidence="2" key="2">
    <citation type="submission" date="2022-10" db="EMBL/GenBank/DDBJ databases">
        <authorList>
            <consortium name="ENA_rothamsted_submissions"/>
            <consortium name="culmorum"/>
            <person name="King R."/>
        </authorList>
    </citation>
    <scope>NUCLEOTIDE SEQUENCE</scope>
</reference>
<dbReference type="Proteomes" id="UP001154329">
    <property type="component" value="Chromosome 3"/>
</dbReference>
<accession>A0A9P0NPI2</accession>
<proteinExistence type="predicted"/>
<feature type="region of interest" description="Disordered" evidence="1">
    <location>
        <begin position="326"/>
        <end position="385"/>
    </location>
</feature>
<protein>
    <submittedName>
        <fullName evidence="2">Uncharacterized protein</fullName>
    </submittedName>
</protein>
<organism evidence="2 3">
    <name type="scientific">Aphis gossypii</name>
    <name type="common">Cotton aphid</name>
    <dbReference type="NCBI Taxonomy" id="80765"/>
    <lineage>
        <taxon>Eukaryota</taxon>
        <taxon>Metazoa</taxon>
        <taxon>Ecdysozoa</taxon>
        <taxon>Arthropoda</taxon>
        <taxon>Hexapoda</taxon>
        <taxon>Insecta</taxon>
        <taxon>Pterygota</taxon>
        <taxon>Neoptera</taxon>
        <taxon>Paraneoptera</taxon>
        <taxon>Hemiptera</taxon>
        <taxon>Sternorrhyncha</taxon>
        <taxon>Aphidomorpha</taxon>
        <taxon>Aphidoidea</taxon>
        <taxon>Aphididae</taxon>
        <taxon>Aphidini</taxon>
        <taxon>Aphis</taxon>
        <taxon>Aphis</taxon>
    </lineage>
</organism>
<evidence type="ECO:0000313" key="3">
    <source>
        <dbReference type="Proteomes" id="UP001154329"/>
    </source>
</evidence>
<evidence type="ECO:0000313" key="2">
    <source>
        <dbReference type="EMBL" id="CAH1731520.1"/>
    </source>
</evidence>
<feature type="compositionally biased region" description="Low complexity" evidence="1">
    <location>
        <begin position="163"/>
        <end position="173"/>
    </location>
</feature>
<name>A0A9P0NPI2_APHGO</name>
<feature type="region of interest" description="Disordered" evidence="1">
    <location>
        <begin position="149"/>
        <end position="179"/>
    </location>
</feature>
<evidence type="ECO:0000256" key="1">
    <source>
        <dbReference type="SAM" id="MobiDB-lite"/>
    </source>
</evidence>